<gene>
    <name evidence="1" type="ORF">GSPATT00022173001</name>
</gene>
<evidence type="ECO:0000313" key="1">
    <source>
        <dbReference type="EMBL" id="CAK89004.1"/>
    </source>
</evidence>
<protein>
    <submittedName>
        <fullName evidence="1">Uncharacterized protein</fullName>
    </submittedName>
</protein>
<dbReference type="AlphaFoldDB" id="A0E137"/>
<evidence type="ECO:0000313" key="2">
    <source>
        <dbReference type="Proteomes" id="UP000000600"/>
    </source>
</evidence>
<dbReference type="KEGG" id="ptm:GSPATT00022173001"/>
<dbReference type="EMBL" id="CT868652">
    <property type="protein sequence ID" value="CAK89004.1"/>
    <property type="molecule type" value="Genomic_DNA"/>
</dbReference>
<dbReference type="InParanoid" id="A0E137"/>
<dbReference type="HOGENOM" id="CLU_1083622_0_0_1"/>
<proteinExistence type="predicted"/>
<reference evidence="1 2" key="1">
    <citation type="journal article" date="2006" name="Nature">
        <title>Global trends of whole-genome duplications revealed by the ciliate Paramecium tetraurelia.</title>
        <authorList>
            <consortium name="Genoscope"/>
            <person name="Aury J.-M."/>
            <person name="Jaillon O."/>
            <person name="Duret L."/>
            <person name="Noel B."/>
            <person name="Jubin C."/>
            <person name="Porcel B.M."/>
            <person name="Segurens B."/>
            <person name="Daubin V."/>
            <person name="Anthouard V."/>
            <person name="Aiach N."/>
            <person name="Arnaiz O."/>
            <person name="Billaut A."/>
            <person name="Beisson J."/>
            <person name="Blanc I."/>
            <person name="Bouhouche K."/>
            <person name="Camara F."/>
            <person name="Duharcourt S."/>
            <person name="Guigo R."/>
            <person name="Gogendeau D."/>
            <person name="Katinka M."/>
            <person name="Keller A.-M."/>
            <person name="Kissmehl R."/>
            <person name="Klotz C."/>
            <person name="Koll F."/>
            <person name="Le Moue A."/>
            <person name="Lepere C."/>
            <person name="Malinsky S."/>
            <person name="Nowacki M."/>
            <person name="Nowak J.K."/>
            <person name="Plattner H."/>
            <person name="Poulain J."/>
            <person name="Ruiz F."/>
            <person name="Serrano V."/>
            <person name="Zagulski M."/>
            <person name="Dessen P."/>
            <person name="Betermier M."/>
            <person name="Weissenbach J."/>
            <person name="Scarpelli C."/>
            <person name="Schachter V."/>
            <person name="Sperling L."/>
            <person name="Meyer E."/>
            <person name="Cohen J."/>
            <person name="Wincker P."/>
        </authorList>
    </citation>
    <scope>NUCLEOTIDE SEQUENCE [LARGE SCALE GENOMIC DNA]</scope>
    <source>
        <strain evidence="1 2">Stock d4-2</strain>
    </source>
</reference>
<dbReference type="Proteomes" id="UP000000600">
    <property type="component" value="Unassembled WGS sequence"/>
</dbReference>
<organism evidence="1 2">
    <name type="scientific">Paramecium tetraurelia</name>
    <dbReference type="NCBI Taxonomy" id="5888"/>
    <lineage>
        <taxon>Eukaryota</taxon>
        <taxon>Sar</taxon>
        <taxon>Alveolata</taxon>
        <taxon>Ciliophora</taxon>
        <taxon>Intramacronucleata</taxon>
        <taxon>Oligohymenophorea</taxon>
        <taxon>Peniculida</taxon>
        <taxon>Parameciidae</taxon>
        <taxon>Paramecium</taxon>
    </lineage>
</organism>
<dbReference type="GeneID" id="5042186"/>
<name>A0E137_PARTE</name>
<sequence>MQLNDYKINRKLLKFTNNINFIGKNKYLSRESSANKMEQSLYKSLSSSQLLSKSHRDNNHAKSKIQEISTIGSIYSKDSAYFNSLSNEQLNIPPIRSLNKDDGDKLIANLNKQIKQQNLQISKLKQQIITQSSDLDNMSKLNEQFLEKQQSYEEITQSYHSSNQKSIKTYQIQYYNWRKLERYSLALIIIQRSQHKYIQMIINSKLQHNGEIKNQSSIFLENGQQLQRLQNKLTSQLKNQKKISCINIIIIGNDFQY</sequence>
<keyword evidence="2" id="KW-1185">Reference proteome</keyword>
<dbReference type="RefSeq" id="XP_001456401.1">
    <property type="nucleotide sequence ID" value="XM_001456364.1"/>
</dbReference>
<accession>A0E137</accession>